<sequence>MAIASFLIGGIAGVLAFLGSLLLLDTSFLAALGLYMGVGTAVSLLSLCIAMLAQSRSGETAETARAPASA</sequence>
<keyword evidence="1" id="KW-1133">Transmembrane helix</keyword>
<keyword evidence="1" id="KW-0812">Transmembrane</keyword>
<reference evidence="3" key="1">
    <citation type="journal article" date="2019" name="Int. J. Syst. Evol. Microbiol.">
        <title>The Global Catalogue of Microorganisms (GCM) 10K type strain sequencing project: providing services to taxonomists for standard genome sequencing and annotation.</title>
        <authorList>
            <consortium name="The Broad Institute Genomics Platform"/>
            <consortium name="The Broad Institute Genome Sequencing Center for Infectious Disease"/>
            <person name="Wu L."/>
            <person name="Ma J."/>
        </authorList>
    </citation>
    <scope>NUCLEOTIDE SEQUENCE [LARGE SCALE GENOMIC DNA]</scope>
    <source>
        <strain evidence="3">TISTR 2562</strain>
    </source>
</reference>
<organism evidence="2 3">
    <name type="scientific">Sulfitobacter aestuarii</name>
    <dbReference type="NCBI Taxonomy" id="2161676"/>
    <lineage>
        <taxon>Bacteria</taxon>
        <taxon>Pseudomonadati</taxon>
        <taxon>Pseudomonadota</taxon>
        <taxon>Alphaproteobacteria</taxon>
        <taxon>Rhodobacterales</taxon>
        <taxon>Roseobacteraceae</taxon>
        <taxon>Sulfitobacter</taxon>
    </lineage>
</organism>
<feature type="transmembrane region" description="Helical" evidence="1">
    <location>
        <begin position="6"/>
        <end position="24"/>
    </location>
</feature>
<evidence type="ECO:0000256" key="1">
    <source>
        <dbReference type="SAM" id="Phobius"/>
    </source>
</evidence>
<dbReference type="EMBL" id="JBHUMP010000011">
    <property type="protein sequence ID" value="MFD2740525.1"/>
    <property type="molecule type" value="Genomic_DNA"/>
</dbReference>
<accession>A0ABW5U4J7</accession>
<proteinExistence type="predicted"/>
<comment type="caution">
    <text evidence="2">The sequence shown here is derived from an EMBL/GenBank/DDBJ whole genome shotgun (WGS) entry which is preliminary data.</text>
</comment>
<evidence type="ECO:0000313" key="2">
    <source>
        <dbReference type="EMBL" id="MFD2740525.1"/>
    </source>
</evidence>
<feature type="transmembrane region" description="Helical" evidence="1">
    <location>
        <begin position="31"/>
        <end position="53"/>
    </location>
</feature>
<dbReference type="RefSeq" id="WP_386375060.1">
    <property type="nucleotide sequence ID" value="NZ_JBHUMP010000011.1"/>
</dbReference>
<keyword evidence="1" id="KW-0472">Membrane</keyword>
<gene>
    <name evidence="2" type="ORF">ACFSUD_13135</name>
</gene>
<evidence type="ECO:0000313" key="3">
    <source>
        <dbReference type="Proteomes" id="UP001597474"/>
    </source>
</evidence>
<dbReference type="Proteomes" id="UP001597474">
    <property type="component" value="Unassembled WGS sequence"/>
</dbReference>
<name>A0ABW5U4J7_9RHOB</name>
<keyword evidence="3" id="KW-1185">Reference proteome</keyword>
<protein>
    <submittedName>
        <fullName evidence="2">Uncharacterized protein</fullName>
    </submittedName>
</protein>